<organism evidence="2 3">
    <name type="scientific">Nocardiopsis alba</name>
    <dbReference type="NCBI Taxonomy" id="53437"/>
    <lineage>
        <taxon>Bacteria</taxon>
        <taxon>Bacillati</taxon>
        <taxon>Actinomycetota</taxon>
        <taxon>Actinomycetes</taxon>
        <taxon>Streptosporangiales</taxon>
        <taxon>Nocardiopsidaceae</taxon>
        <taxon>Nocardiopsis</taxon>
    </lineage>
</organism>
<dbReference type="InterPro" id="IPR039422">
    <property type="entry name" value="MarR/SlyA-like"/>
</dbReference>
<dbReference type="Gene3D" id="1.10.10.10">
    <property type="entry name" value="Winged helix-like DNA-binding domain superfamily/Winged helix DNA-binding domain"/>
    <property type="match status" value="1"/>
</dbReference>
<dbReference type="InterPro" id="IPR036388">
    <property type="entry name" value="WH-like_DNA-bd_sf"/>
</dbReference>
<evidence type="ECO:0000259" key="1">
    <source>
        <dbReference type="PROSITE" id="PS50995"/>
    </source>
</evidence>
<name>A0ABV5DQ52_9ACTN</name>
<keyword evidence="3" id="KW-1185">Reference proteome</keyword>
<sequence>MTDAVQRFRDSWAHLHPHLDLTGMETMGRVLRLAALMNNITEDALTDSDVSRPEFEILAALRRTPQGLRPRHLTRETLSSGAATTKRLTRLEQIGLLTRTRIERDRRETLVRLTPQGEQLIDTLFTHQLERETTLLAPLTPQERTHLATLLTRVLTPIDPQPPHTPEAPHP</sequence>
<protein>
    <submittedName>
        <fullName evidence="2">MarR family transcriptional regulator</fullName>
    </submittedName>
</protein>
<dbReference type="SMART" id="SM00347">
    <property type="entry name" value="HTH_MARR"/>
    <property type="match status" value="1"/>
</dbReference>
<feature type="domain" description="HTH marR-type" evidence="1">
    <location>
        <begin position="24"/>
        <end position="156"/>
    </location>
</feature>
<dbReference type="SUPFAM" id="SSF46785">
    <property type="entry name" value="Winged helix' DNA-binding domain"/>
    <property type="match status" value="1"/>
</dbReference>
<evidence type="ECO:0000313" key="3">
    <source>
        <dbReference type="Proteomes" id="UP001585053"/>
    </source>
</evidence>
<dbReference type="Pfam" id="PF12802">
    <property type="entry name" value="MarR_2"/>
    <property type="match status" value="1"/>
</dbReference>
<proteinExistence type="predicted"/>
<dbReference type="InterPro" id="IPR000835">
    <property type="entry name" value="HTH_MarR-typ"/>
</dbReference>
<evidence type="ECO:0000313" key="2">
    <source>
        <dbReference type="EMBL" id="MFB8766715.1"/>
    </source>
</evidence>
<dbReference type="PRINTS" id="PR00598">
    <property type="entry name" value="HTHMARR"/>
</dbReference>
<gene>
    <name evidence="2" type="ORF">VSQ78_03305</name>
</gene>
<reference evidence="2 3" key="1">
    <citation type="submission" date="2024-01" db="EMBL/GenBank/DDBJ databases">
        <title>Genome mining of biosynthetic gene clusters to explore secondary metabolites of Streptomyces sp.</title>
        <authorList>
            <person name="Baig A."/>
            <person name="Ajitkumar Shintre N."/>
            <person name="Kumar H."/>
            <person name="Anbarasu A."/>
            <person name="Ramaiah S."/>
        </authorList>
    </citation>
    <scope>NUCLEOTIDE SEQUENCE [LARGE SCALE GENOMIC DNA]</scope>
    <source>
        <strain evidence="2 3">A01</strain>
    </source>
</reference>
<dbReference type="Proteomes" id="UP001585053">
    <property type="component" value="Unassembled WGS sequence"/>
</dbReference>
<comment type="caution">
    <text evidence="2">The sequence shown here is derived from an EMBL/GenBank/DDBJ whole genome shotgun (WGS) entry which is preliminary data.</text>
</comment>
<accession>A0ABV5DQ52</accession>
<dbReference type="InterPro" id="IPR036390">
    <property type="entry name" value="WH_DNA-bd_sf"/>
</dbReference>
<dbReference type="RefSeq" id="WP_014912994.1">
    <property type="nucleotide sequence ID" value="NZ_JAYMRS010000001.1"/>
</dbReference>
<dbReference type="PANTHER" id="PTHR33164">
    <property type="entry name" value="TRANSCRIPTIONAL REGULATOR, MARR FAMILY"/>
    <property type="match status" value="1"/>
</dbReference>
<dbReference type="PROSITE" id="PS50995">
    <property type="entry name" value="HTH_MARR_2"/>
    <property type="match status" value="1"/>
</dbReference>
<dbReference type="PANTHER" id="PTHR33164:SF104">
    <property type="entry name" value="TRANSCRIPTIONAL REGULATORY PROTEIN"/>
    <property type="match status" value="1"/>
</dbReference>
<dbReference type="EMBL" id="JAYMRS010000001">
    <property type="protein sequence ID" value="MFB8766715.1"/>
    <property type="molecule type" value="Genomic_DNA"/>
</dbReference>